<dbReference type="EMBL" id="JBDJPC010000001">
    <property type="protein sequence ID" value="KAL1517239.1"/>
    <property type="molecule type" value="Genomic_DNA"/>
</dbReference>
<reference evidence="2 3" key="1">
    <citation type="submission" date="2024-05" db="EMBL/GenBank/DDBJ databases">
        <title>Genetic variation in Jamaican populations of the coffee berry borer (Hypothenemus hampei).</title>
        <authorList>
            <person name="Errbii M."/>
            <person name="Myrie A."/>
        </authorList>
    </citation>
    <scope>NUCLEOTIDE SEQUENCE [LARGE SCALE GENOMIC DNA]</scope>
    <source>
        <strain evidence="2">JA-Hopewell-2020-01-JO</strain>
        <tissue evidence="2">Whole body</tissue>
    </source>
</reference>
<evidence type="ECO:0000313" key="2">
    <source>
        <dbReference type="EMBL" id="KAL1517239.1"/>
    </source>
</evidence>
<gene>
    <name evidence="2" type="ORF">ABEB36_001028</name>
</gene>
<accession>A0ABD1FFV2</accession>
<proteinExistence type="predicted"/>
<keyword evidence="1" id="KW-0812">Transmembrane</keyword>
<organism evidence="2 3">
    <name type="scientific">Hypothenemus hampei</name>
    <name type="common">Coffee berry borer</name>
    <dbReference type="NCBI Taxonomy" id="57062"/>
    <lineage>
        <taxon>Eukaryota</taxon>
        <taxon>Metazoa</taxon>
        <taxon>Ecdysozoa</taxon>
        <taxon>Arthropoda</taxon>
        <taxon>Hexapoda</taxon>
        <taxon>Insecta</taxon>
        <taxon>Pterygota</taxon>
        <taxon>Neoptera</taxon>
        <taxon>Endopterygota</taxon>
        <taxon>Coleoptera</taxon>
        <taxon>Polyphaga</taxon>
        <taxon>Cucujiformia</taxon>
        <taxon>Curculionidae</taxon>
        <taxon>Scolytinae</taxon>
        <taxon>Hypothenemus</taxon>
    </lineage>
</organism>
<dbReference type="Proteomes" id="UP001566132">
    <property type="component" value="Unassembled WGS sequence"/>
</dbReference>
<sequence>MPYLIQLLEVFNEKSTNLLNNHEEHLKLSAIRIVAPIITYFVLLSLYTVGITMAIKEICPEVEFEDLSFNPLLVVGFVCSWCIIPTFYFLCLSSAISNGFNSINKFLISKNYCGNYFELFQVKIYGHSFQKEIEQLRFLHGLLAEATVELNKCFGTFLAIEKIFLVLAVVGNLSCYFVNATRSSFFIILTSVNFFLGSSVVSVSNSIKKRVSICYLDGANVEIE</sequence>
<keyword evidence="3" id="KW-1185">Reference proteome</keyword>
<feature type="transmembrane region" description="Helical" evidence="1">
    <location>
        <begin position="159"/>
        <end position="179"/>
    </location>
</feature>
<feature type="transmembrane region" description="Helical" evidence="1">
    <location>
        <begin position="33"/>
        <end position="55"/>
    </location>
</feature>
<keyword evidence="1" id="KW-0472">Membrane</keyword>
<keyword evidence="1" id="KW-1133">Transmembrane helix</keyword>
<dbReference type="AlphaFoldDB" id="A0ABD1FFV2"/>
<feature type="transmembrane region" description="Helical" evidence="1">
    <location>
        <begin position="67"/>
        <end position="90"/>
    </location>
</feature>
<feature type="transmembrane region" description="Helical" evidence="1">
    <location>
        <begin position="185"/>
        <end position="203"/>
    </location>
</feature>
<evidence type="ECO:0000313" key="3">
    <source>
        <dbReference type="Proteomes" id="UP001566132"/>
    </source>
</evidence>
<comment type="caution">
    <text evidence="2">The sequence shown here is derived from an EMBL/GenBank/DDBJ whole genome shotgun (WGS) entry which is preliminary data.</text>
</comment>
<protein>
    <submittedName>
        <fullName evidence="2">Uncharacterized protein</fullName>
    </submittedName>
</protein>
<name>A0ABD1FFV2_HYPHA</name>
<evidence type="ECO:0000256" key="1">
    <source>
        <dbReference type="SAM" id="Phobius"/>
    </source>
</evidence>